<feature type="compositionally biased region" description="Basic and acidic residues" evidence="1">
    <location>
        <begin position="57"/>
        <end position="67"/>
    </location>
</feature>
<dbReference type="AlphaFoldDB" id="A0AAV4NS67"/>
<sequence length="91" mass="10080">MGSGRNFFLPVLMVQHVMKTLSKSTKRGEVRCKSLGPFSSPIRTSDLLTEGSNTAKKRSDGQNEKSPPHPPALSPLHLPFDPILLFTKYND</sequence>
<keyword evidence="3" id="KW-1185">Reference proteome</keyword>
<dbReference type="EMBL" id="BPLR01021260">
    <property type="protein sequence ID" value="GIX87682.1"/>
    <property type="molecule type" value="Genomic_DNA"/>
</dbReference>
<reference evidence="2 3" key="1">
    <citation type="submission" date="2021-06" db="EMBL/GenBank/DDBJ databases">
        <title>Caerostris extrusa draft genome.</title>
        <authorList>
            <person name="Kono N."/>
            <person name="Arakawa K."/>
        </authorList>
    </citation>
    <scope>NUCLEOTIDE SEQUENCE [LARGE SCALE GENOMIC DNA]</scope>
</reference>
<gene>
    <name evidence="2" type="ORF">CEXT_379641</name>
</gene>
<dbReference type="Proteomes" id="UP001054945">
    <property type="component" value="Unassembled WGS sequence"/>
</dbReference>
<evidence type="ECO:0000256" key="1">
    <source>
        <dbReference type="SAM" id="MobiDB-lite"/>
    </source>
</evidence>
<feature type="compositionally biased region" description="Polar residues" evidence="1">
    <location>
        <begin position="41"/>
        <end position="54"/>
    </location>
</feature>
<evidence type="ECO:0008006" key="4">
    <source>
        <dbReference type="Google" id="ProtNLM"/>
    </source>
</evidence>
<protein>
    <recommendedName>
        <fullName evidence="4">Ycf15</fullName>
    </recommendedName>
</protein>
<organism evidence="2 3">
    <name type="scientific">Caerostris extrusa</name>
    <name type="common">Bark spider</name>
    <name type="synonym">Caerostris bankana</name>
    <dbReference type="NCBI Taxonomy" id="172846"/>
    <lineage>
        <taxon>Eukaryota</taxon>
        <taxon>Metazoa</taxon>
        <taxon>Ecdysozoa</taxon>
        <taxon>Arthropoda</taxon>
        <taxon>Chelicerata</taxon>
        <taxon>Arachnida</taxon>
        <taxon>Araneae</taxon>
        <taxon>Araneomorphae</taxon>
        <taxon>Entelegynae</taxon>
        <taxon>Araneoidea</taxon>
        <taxon>Araneidae</taxon>
        <taxon>Caerostris</taxon>
    </lineage>
</organism>
<evidence type="ECO:0000313" key="3">
    <source>
        <dbReference type="Proteomes" id="UP001054945"/>
    </source>
</evidence>
<accession>A0AAV4NS67</accession>
<name>A0AAV4NS67_CAEEX</name>
<comment type="caution">
    <text evidence="2">The sequence shown here is derived from an EMBL/GenBank/DDBJ whole genome shotgun (WGS) entry which is preliminary data.</text>
</comment>
<feature type="region of interest" description="Disordered" evidence="1">
    <location>
        <begin position="32"/>
        <end position="78"/>
    </location>
</feature>
<proteinExistence type="predicted"/>
<evidence type="ECO:0000313" key="2">
    <source>
        <dbReference type="EMBL" id="GIX87682.1"/>
    </source>
</evidence>